<comment type="subcellular location">
    <subcellularLocation>
        <location evidence="1">Secreted</location>
    </subcellularLocation>
</comment>
<evidence type="ECO:0000256" key="3">
    <source>
        <dbReference type="ARBA" id="ARBA00022525"/>
    </source>
</evidence>
<keyword evidence="5" id="KW-1133">Transmembrane helix</keyword>
<keyword evidence="3" id="KW-0964">Secreted</keyword>
<sequence>MYCFDLKCHQAVWIFATQHSHRLKAVRFKNMREIAMKTITICMVTTAWAFVIIFVFFYPNKIINKTPRIYMKICVAEEHISIKDIDFFLKWNFSYVSKGGKCFLKCFFGKIGLMVDGAIQKEVAIMYLMKVFDREIAEYVFGQCVHAPNKNICETAYQVAKCFYDYEYDLLAKEI</sequence>
<dbReference type="GO" id="GO:0005549">
    <property type="term" value="F:odorant binding"/>
    <property type="evidence" value="ECO:0007669"/>
    <property type="project" value="InterPro"/>
</dbReference>
<dbReference type="CDD" id="cd23992">
    <property type="entry name" value="PBP_GOBP"/>
    <property type="match status" value="1"/>
</dbReference>
<evidence type="ECO:0000313" key="7">
    <source>
        <dbReference type="Proteomes" id="UP000091820"/>
    </source>
</evidence>
<reference evidence="7" key="1">
    <citation type="submission" date="2014-03" db="EMBL/GenBank/DDBJ databases">
        <authorList>
            <person name="Aksoy S."/>
            <person name="Warren W."/>
            <person name="Wilson R.K."/>
        </authorList>
    </citation>
    <scope>NUCLEOTIDE SEQUENCE [LARGE SCALE GENOMIC DNA]</scope>
    <source>
        <strain evidence="7">IAEA</strain>
    </source>
</reference>
<dbReference type="InterPro" id="IPR006170">
    <property type="entry name" value="PBP/GOBP"/>
</dbReference>
<reference evidence="6" key="2">
    <citation type="submission" date="2020-05" db="UniProtKB">
        <authorList>
            <consortium name="EnsemblMetazoa"/>
        </authorList>
    </citation>
    <scope>IDENTIFICATION</scope>
    <source>
        <strain evidence="6">IAEA</strain>
    </source>
</reference>
<dbReference type="GO" id="GO:0007608">
    <property type="term" value="P:sensory perception of smell"/>
    <property type="evidence" value="ECO:0007669"/>
    <property type="project" value="TreeGrafter"/>
</dbReference>
<evidence type="ECO:0000256" key="4">
    <source>
        <dbReference type="ARBA" id="ARBA00022729"/>
    </source>
</evidence>
<proteinExistence type="inferred from homology"/>
<evidence type="ECO:0000256" key="1">
    <source>
        <dbReference type="ARBA" id="ARBA00004613"/>
    </source>
</evidence>
<comment type="similarity">
    <text evidence="2">Belongs to the PBP/GOBP family.</text>
</comment>
<dbReference type="PANTHER" id="PTHR11857:SF43">
    <property type="entry name" value="GEO07291P1-RELATED"/>
    <property type="match status" value="1"/>
</dbReference>
<dbReference type="Proteomes" id="UP000091820">
    <property type="component" value="Unassembled WGS sequence"/>
</dbReference>
<protein>
    <submittedName>
        <fullName evidence="6">Uncharacterized protein</fullName>
    </submittedName>
</protein>
<organism evidence="6 7">
    <name type="scientific">Glossina brevipalpis</name>
    <dbReference type="NCBI Taxonomy" id="37001"/>
    <lineage>
        <taxon>Eukaryota</taxon>
        <taxon>Metazoa</taxon>
        <taxon>Ecdysozoa</taxon>
        <taxon>Arthropoda</taxon>
        <taxon>Hexapoda</taxon>
        <taxon>Insecta</taxon>
        <taxon>Pterygota</taxon>
        <taxon>Neoptera</taxon>
        <taxon>Endopterygota</taxon>
        <taxon>Diptera</taxon>
        <taxon>Brachycera</taxon>
        <taxon>Muscomorpha</taxon>
        <taxon>Hippoboscoidea</taxon>
        <taxon>Glossinidae</taxon>
        <taxon>Glossina</taxon>
    </lineage>
</organism>
<dbReference type="Gene3D" id="1.10.238.20">
    <property type="entry name" value="Pheromone/general odorant binding protein domain"/>
    <property type="match status" value="1"/>
</dbReference>
<dbReference type="PANTHER" id="PTHR11857">
    <property type="entry name" value="ODORANT BINDING PROTEIN-RELATED"/>
    <property type="match status" value="1"/>
</dbReference>
<dbReference type="AlphaFoldDB" id="A0A1A9WED8"/>
<dbReference type="GO" id="GO:0005615">
    <property type="term" value="C:extracellular space"/>
    <property type="evidence" value="ECO:0007669"/>
    <property type="project" value="TreeGrafter"/>
</dbReference>
<dbReference type="EnsemblMetazoa" id="GBRI016471-RA">
    <property type="protein sequence ID" value="GBRI016471-PA"/>
    <property type="gene ID" value="GBRI016471"/>
</dbReference>
<name>A0A1A9WED8_9MUSC</name>
<dbReference type="Pfam" id="PF01395">
    <property type="entry name" value="PBP_GOBP"/>
    <property type="match status" value="1"/>
</dbReference>
<dbReference type="SUPFAM" id="SSF47565">
    <property type="entry name" value="Insect pheromone/odorant-binding proteins"/>
    <property type="match status" value="1"/>
</dbReference>
<dbReference type="InterPro" id="IPR036728">
    <property type="entry name" value="PBP_GOBP_sf"/>
</dbReference>
<accession>A0A1A9WED8</accession>
<keyword evidence="7" id="KW-1185">Reference proteome</keyword>
<dbReference type="SMART" id="SM00708">
    <property type="entry name" value="PhBP"/>
    <property type="match status" value="1"/>
</dbReference>
<dbReference type="VEuPathDB" id="VectorBase:GBRI016471"/>
<evidence type="ECO:0000256" key="5">
    <source>
        <dbReference type="SAM" id="Phobius"/>
    </source>
</evidence>
<feature type="transmembrane region" description="Helical" evidence="5">
    <location>
        <begin position="34"/>
        <end position="58"/>
    </location>
</feature>
<keyword evidence="4" id="KW-0732">Signal</keyword>
<evidence type="ECO:0000256" key="2">
    <source>
        <dbReference type="ARBA" id="ARBA00008098"/>
    </source>
</evidence>
<evidence type="ECO:0000313" key="6">
    <source>
        <dbReference type="EnsemblMetazoa" id="GBRI016471-PA"/>
    </source>
</evidence>
<keyword evidence="5" id="KW-0472">Membrane</keyword>
<keyword evidence="5" id="KW-0812">Transmembrane</keyword>